<dbReference type="PANTHER" id="PTHR43191">
    <property type="entry name" value="RRNA METHYLTRANSFERASE 3"/>
    <property type="match status" value="1"/>
</dbReference>
<evidence type="ECO:0000256" key="3">
    <source>
        <dbReference type="SAM" id="MobiDB-lite"/>
    </source>
</evidence>
<keyword evidence="6" id="KW-1185">Reference proteome</keyword>
<dbReference type="GO" id="GO:0008173">
    <property type="term" value="F:RNA methyltransferase activity"/>
    <property type="evidence" value="ECO:0007669"/>
    <property type="project" value="InterPro"/>
</dbReference>
<feature type="domain" description="tRNA/rRNA methyltransferase SpoU type" evidence="4">
    <location>
        <begin position="221"/>
        <end position="382"/>
    </location>
</feature>
<dbReference type="AlphaFoldDB" id="A0A0S4JI78"/>
<reference evidence="6" key="1">
    <citation type="submission" date="2015-09" db="EMBL/GenBank/DDBJ databases">
        <authorList>
            <consortium name="Pathogen Informatics"/>
        </authorList>
    </citation>
    <scope>NUCLEOTIDE SEQUENCE [LARGE SCALE GENOMIC DNA]</scope>
    <source>
        <strain evidence="6">Lake Konstanz</strain>
    </source>
</reference>
<dbReference type="GO" id="GO:0006396">
    <property type="term" value="P:RNA processing"/>
    <property type="evidence" value="ECO:0007669"/>
    <property type="project" value="InterPro"/>
</dbReference>
<dbReference type="VEuPathDB" id="TriTrypDB:BSAL_30490"/>
<dbReference type="Proteomes" id="UP000051952">
    <property type="component" value="Unassembled WGS sequence"/>
</dbReference>
<evidence type="ECO:0000256" key="1">
    <source>
        <dbReference type="ARBA" id="ARBA00022603"/>
    </source>
</evidence>
<dbReference type="InterPro" id="IPR001537">
    <property type="entry name" value="SpoU_MeTrfase"/>
</dbReference>
<evidence type="ECO:0000256" key="2">
    <source>
        <dbReference type="ARBA" id="ARBA00022679"/>
    </source>
</evidence>
<keyword evidence="2" id="KW-0808">Transferase</keyword>
<dbReference type="OMA" id="TTEQACV"/>
<evidence type="ECO:0000313" key="6">
    <source>
        <dbReference type="Proteomes" id="UP000051952"/>
    </source>
</evidence>
<proteinExistence type="predicted"/>
<protein>
    <submittedName>
        <fullName evidence="5">RNA methylase (SpoU), putative</fullName>
    </submittedName>
</protein>
<evidence type="ECO:0000313" key="5">
    <source>
        <dbReference type="EMBL" id="CUG91158.1"/>
    </source>
</evidence>
<dbReference type="InterPro" id="IPR051259">
    <property type="entry name" value="rRNA_Methyltransferase"/>
</dbReference>
<keyword evidence="1 5" id="KW-0489">Methyltransferase</keyword>
<dbReference type="GO" id="GO:0003723">
    <property type="term" value="F:RNA binding"/>
    <property type="evidence" value="ECO:0007669"/>
    <property type="project" value="InterPro"/>
</dbReference>
<dbReference type="SUPFAM" id="SSF75217">
    <property type="entry name" value="alpha/beta knot"/>
    <property type="match status" value="1"/>
</dbReference>
<gene>
    <name evidence="5" type="ORF">BSAL_30490</name>
</gene>
<dbReference type="EMBL" id="CYKH01001894">
    <property type="protein sequence ID" value="CUG91158.1"/>
    <property type="molecule type" value="Genomic_DNA"/>
</dbReference>
<dbReference type="InterPro" id="IPR029026">
    <property type="entry name" value="tRNA_m1G_MTases_N"/>
</dbReference>
<sequence length="431" mass="46602">MSIRLTCSTRRLLVSGPATLTTALLVTQRCATHKIMQRNAKLVSEASVVHEAFSNARVATQTKLQASRPSGARPNTKPSTIVLDDLQSSFALTPSVIVSGQQLWNASKIAREKSALREANKVFITGGASTIRRLWRTYKIQPNVVYVPDTEPVVPAWCLEEDLPSVIVRASPVDINRQLLSAEMNDGFAAEFPMPAAPPLELATEKPEECLATPSTKLKSVLVLYRVMVPGNVGTLIRAAVDRGYDAVVLCGCADPYGEKVVRASDGCVAAPGVKLFHIPDARQAVPILQQIATSHDLLPIFGVPTEQSGAESPFVVAKKFHELNRRYPDRTLGAMVVLGSESMGLDALENEWNMPFQAVSIAMTNHFVDSMNVAVAGAILLQQFRPAATADFDRLAEVHQKLLQPKLTAASVESSSDDTAEVDPQGTVKQ</sequence>
<dbReference type="PANTHER" id="PTHR43191:SF14">
    <property type="entry name" value="TRNA_RRNA METHYLTRANSFERASE SPOU TYPE DOMAIN-CONTAINING PROTEIN"/>
    <property type="match status" value="1"/>
</dbReference>
<dbReference type="InterPro" id="IPR029028">
    <property type="entry name" value="Alpha/beta_knot_MTases"/>
</dbReference>
<dbReference type="Gene3D" id="3.40.1280.10">
    <property type="match status" value="1"/>
</dbReference>
<dbReference type="GO" id="GO:0032259">
    <property type="term" value="P:methylation"/>
    <property type="evidence" value="ECO:0007669"/>
    <property type="project" value="UniProtKB-KW"/>
</dbReference>
<feature type="region of interest" description="Disordered" evidence="3">
    <location>
        <begin position="408"/>
        <end position="431"/>
    </location>
</feature>
<accession>A0A0S4JI78</accession>
<name>A0A0S4JI78_BODSA</name>
<dbReference type="Pfam" id="PF00588">
    <property type="entry name" value="SpoU_methylase"/>
    <property type="match status" value="1"/>
</dbReference>
<dbReference type="OrthoDB" id="270651at2759"/>
<evidence type="ECO:0000259" key="4">
    <source>
        <dbReference type="Pfam" id="PF00588"/>
    </source>
</evidence>
<organism evidence="5 6">
    <name type="scientific">Bodo saltans</name>
    <name type="common">Flagellated protozoan</name>
    <dbReference type="NCBI Taxonomy" id="75058"/>
    <lineage>
        <taxon>Eukaryota</taxon>
        <taxon>Discoba</taxon>
        <taxon>Euglenozoa</taxon>
        <taxon>Kinetoplastea</taxon>
        <taxon>Metakinetoplastina</taxon>
        <taxon>Eubodonida</taxon>
        <taxon>Bodonidae</taxon>
        <taxon>Bodo</taxon>
    </lineage>
</organism>